<dbReference type="EMBL" id="LR134523">
    <property type="protein sequence ID" value="VEJ36332.1"/>
    <property type="molecule type" value="Genomic_DNA"/>
</dbReference>
<dbReference type="OrthoDB" id="1699451at2"/>
<evidence type="ECO:0000313" key="2">
    <source>
        <dbReference type="Proteomes" id="UP000269544"/>
    </source>
</evidence>
<reference evidence="1 2" key="1">
    <citation type="submission" date="2018-12" db="EMBL/GenBank/DDBJ databases">
        <authorList>
            <consortium name="Pathogen Informatics"/>
        </authorList>
    </citation>
    <scope>NUCLEOTIDE SEQUENCE [LARGE SCALE GENOMIC DNA]</scope>
    <source>
        <strain evidence="1 2">NCTC13079</strain>
    </source>
</reference>
<gene>
    <name evidence="1" type="ORF">NCTC13079_01537</name>
</gene>
<dbReference type="AlphaFoldDB" id="A0A448V3J7"/>
<protein>
    <submittedName>
        <fullName evidence="1">Uncharacterized protein</fullName>
    </submittedName>
</protein>
<dbReference type="KEGG" id="piv:NCTC13079_01537"/>
<evidence type="ECO:0000313" key="1">
    <source>
        <dbReference type="EMBL" id="VEJ36332.1"/>
    </source>
</evidence>
<proteinExistence type="predicted"/>
<dbReference type="Proteomes" id="UP000269544">
    <property type="component" value="Chromosome"/>
</dbReference>
<dbReference type="RefSeq" id="WP_126466226.1">
    <property type="nucleotide sequence ID" value="NZ_LR134523.1"/>
</dbReference>
<organism evidence="1 2">
    <name type="scientific">Aedoeadaptatus ivorii</name>
    <dbReference type="NCBI Taxonomy" id="54006"/>
    <lineage>
        <taxon>Bacteria</taxon>
        <taxon>Bacillati</taxon>
        <taxon>Bacillota</taxon>
        <taxon>Tissierellia</taxon>
        <taxon>Tissierellales</taxon>
        <taxon>Peptoniphilaceae</taxon>
        <taxon>Aedoeadaptatus</taxon>
    </lineage>
</organism>
<name>A0A448V3J7_9FIRM</name>
<accession>A0A448V3J7</accession>
<keyword evidence="2" id="KW-1185">Reference proteome</keyword>
<sequence length="83" mass="9814">MKNKDFQHEADGYAPIVPSDISHLIRPDDVPYDELLVNIPNPLNKNDVITKYVKINTLTKEEFIEYQKEGRIPEAYRLEDWIR</sequence>